<dbReference type="GO" id="GO:0004632">
    <property type="term" value="F:phosphopantothenate--cysteine ligase activity"/>
    <property type="evidence" value="ECO:0007669"/>
    <property type="project" value="UniProtKB-UniRule"/>
</dbReference>
<dbReference type="Gene3D" id="3.40.50.1950">
    <property type="entry name" value="Flavin prenyltransferase-like"/>
    <property type="match status" value="1"/>
</dbReference>
<dbReference type="SUPFAM" id="SSF52507">
    <property type="entry name" value="Homo-oligomeric flavin-containing Cys decarboxylases, HFCD"/>
    <property type="match status" value="1"/>
</dbReference>
<dbReference type="RefSeq" id="WP_099083323.1">
    <property type="nucleotide sequence ID" value="NZ_AWQQ01000067.1"/>
</dbReference>
<feature type="binding site" evidence="3">
    <location>
        <begin position="303"/>
        <end position="306"/>
    </location>
    <ligand>
        <name>CTP</name>
        <dbReference type="ChEBI" id="CHEBI:37563"/>
    </ligand>
</feature>
<dbReference type="PANTHER" id="PTHR14359:SF6">
    <property type="entry name" value="PHOSPHOPANTOTHENOYLCYSTEINE DECARBOXYLASE"/>
    <property type="match status" value="1"/>
</dbReference>
<evidence type="ECO:0000256" key="1">
    <source>
        <dbReference type="ARBA" id="ARBA00022793"/>
    </source>
</evidence>
<dbReference type="EC" id="6.3.2.5" evidence="3"/>
<feature type="binding site" evidence="3">
    <location>
        <position position="287"/>
    </location>
    <ligand>
        <name>CTP</name>
        <dbReference type="ChEBI" id="CHEBI:37563"/>
    </ligand>
</feature>
<evidence type="ECO:0000256" key="3">
    <source>
        <dbReference type="HAMAP-Rule" id="MF_02225"/>
    </source>
</evidence>
<comment type="similarity">
    <text evidence="3 4">In the C-terminal section; belongs to the PPC synthetase family.</text>
</comment>
<dbReference type="GO" id="GO:0015941">
    <property type="term" value="P:pantothenate catabolic process"/>
    <property type="evidence" value="ECO:0007669"/>
    <property type="project" value="InterPro"/>
</dbReference>
<name>A0A2C6MEA5_9FIRM</name>
<comment type="function">
    <text evidence="4">Catalyzes two steps in the biosynthesis of coenzyme A. In the first step cysteine is conjugated to 4'-phosphopantothenate to form 4-phosphopantothenoylcysteine, in the latter compound is decarboxylated to form 4'-phosphopantotheine.</text>
</comment>
<dbReference type="EMBL" id="AWQQ01000067">
    <property type="protein sequence ID" value="PHJ37955.1"/>
    <property type="molecule type" value="Genomic_DNA"/>
</dbReference>
<comment type="pathway">
    <text evidence="3 4">Cofactor biosynthesis; coenzyme A biosynthesis; CoA from (R)-pantothenate: step 2/5.</text>
</comment>
<feature type="domain" description="Flavoprotein" evidence="5">
    <location>
        <begin position="5"/>
        <end position="163"/>
    </location>
</feature>
<comment type="cofactor">
    <cofactor evidence="3">
        <name>Mg(2+)</name>
        <dbReference type="ChEBI" id="CHEBI:18420"/>
    </cofactor>
</comment>
<organism evidence="7 8">
    <name type="scientific">Desulforamulus profundi</name>
    <dbReference type="NCBI Taxonomy" id="1383067"/>
    <lineage>
        <taxon>Bacteria</taxon>
        <taxon>Bacillati</taxon>
        <taxon>Bacillota</taxon>
        <taxon>Clostridia</taxon>
        <taxon>Eubacteriales</taxon>
        <taxon>Peptococcaceae</taxon>
        <taxon>Desulforamulus</taxon>
    </lineage>
</organism>
<comment type="function">
    <text evidence="3">Catalyzes two sequential steps in the biosynthesis of coenzyme A. In the first step cysteine is conjugated to 4'-phosphopantothenate to form 4-phosphopantothenoylcysteine. In the second step the latter compound is decarboxylated to form 4'-phosphopantotheine.</text>
</comment>
<comment type="similarity">
    <text evidence="3 4">In the N-terminal section; belongs to the HFCD (homo-oligomeric flavin containing Cys decarboxylase) superfamily.</text>
</comment>
<keyword evidence="3" id="KW-0460">Magnesium</keyword>
<dbReference type="InterPro" id="IPR003382">
    <property type="entry name" value="Flavoprotein"/>
</dbReference>
<dbReference type="InterPro" id="IPR036551">
    <property type="entry name" value="Flavin_trans-like"/>
</dbReference>
<keyword evidence="2 3" id="KW-0456">Lyase</keyword>
<comment type="catalytic activity">
    <reaction evidence="3 4">
        <text>(R)-4'-phosphopantothenate + L-cysteine + CTP = N-[(R)-4-phosphopantothenoyl]-L-cysteine + CMP + diphosphate + H(+)</text>
        <dbReference type="Rhea" id="RHEA:19397"/>
        <dbReference type="ChEBI" id="CHEBI:10986"/>
        <dbReference type="ChEBI" id="CHEBI:15378"/>
        <dbReference type="ChEBI" id="CHEBI:33019"/>
        <dbReference type="ChEBI" id="CHEBI:35235"/>
        <dbReference type="ChEBI" id="CHEBI:37563"/>
        <dbReference type="ChEBI" id="CHEBI:59458"/>
        <dbReference type="ChEBI" id="CHEBI:60377"/>
        <dbReference type="EC" id="6.3.2.5"/>
    </reaction>
</comment>
<dbReference type="InterPro" id="IPR007085">
    <property type="entry name" value="DNA/pantothenate-metab_flavo_C"/>
</dbReference>
<accession>A0A2C6MEA5</accession>
<evidence type="ECO:0000256" key="4">
    <source>
        <dbReference type="RuleBase" id="RU364078"/>
    </source>
</evidence>
<feature type="binding site" evidence="3">
    <location>
        <position position="277"/>
    </location>
    <ligand>
        <name>CTP</name>
        <dbReference type="ChEBI" id="CHEBI:37563"/>
    </ligand>
</feature>
<comment type="caution">
    <text evidence="3">Lacks conserved residue(s) required for the propagation of feature annotation.</text>
</comment>
<comment type="pathway">
    <text evidence="3 4">Cofactor biosynthesis; coenzyme A biosynthesis; CoA from (R)-pantothenate: step 3/5.</text>
</comment>
<protein>
    <recommendedName>
        <fullName evidence="3">Coenzyme A biosynthesis bifunctional protein CoaBC</fullName>
    </recommendedName>
    <alternativeName>
        <fullName evidence="3">DNA/pantothenate metabolism flavoprotein</fullName>
    </alternativeName>
    <alternativeName>
        <fullName evidence="3">Phosphopantothenoylcysteine synthetase/decarboxylase</fullName>
        <shortName evidence="3">PPCS-PPCDC</shortName>
    </alternativeName>
    <domain>
        <recommendedName>
            <fullName evidence="3">Phosphopantothenoylcysteine decarboxylase</fullName>
            <shortName evidence="3">PPC decarboxylase</shortName>
            <shortName evidence="3">PPC-DC</shortName>
            <ecNumber evidence="3">4.1.1.36</ecNumber>
        </recommendedName>
        <alternativeName>
            <fullName evidence="3">CoaC</fullName>
        </alternativeName>
    </domain>
    <domain>
        <recommendedName>
            <fullName evidence="3">Phosphopantothenate--cysteine ligase</fullName>
            <ecNumber evidence="3">6.3.2.5</ecNumber>
        </recommendedName>
        <alternativeName>
            <fullName evidence="3">CoaB</fullName>
        </alternativeName>
        <alternativeName>
            <fullName evidence="3">Phosphopantothenoylcysteine synthetase</fullName>
            <shortName evidence="3">PPC synthetase</shortName>
            <shortName evidence="3">PPC-S</shortName>
        </alternativeName>
    </domain>
</protein>
<evidence type="ECO:0000259" key="6">
    <source>
        <dbReference type="Pfam" id="PF04127"/>
    </source>
</evidence>
<dbReference type="InterPro" id="IPR035929">
    <property type="entry name" value="CoaB-like_sf"/>
</dbReference>
<dbReference type="OrthoDB" id="9802554at2"/>
<evidence type="ECO:0000313" key="8">
    <source>
        <dbReference type="Proteomes" id="UP000222564"/>
    </source>
</evidence>
<feature type="binding site" evidence="3">
    <location>
        <position position="340"/>
    </location>
    <ligand>
        <name>CTP</name>
        <dbReference type="ChEBI" id="CHEBI:37563"/>
    </ligand>
</feature>
<dbReference type="UniPathway" id="UPA00241">
    <property type="reaction ID" value="UER00353"/>
</dbReference>
<dbReference type="InterPro" id="IPR005252">
    <property type="entry name" value="CoaBC"/>
</dbReference>
<keyword evidence="1 3" id="KW-0210">Decarboxylase</keyword>
<dbReference type="GO" id="GO:0015937">
    <property type="term" value="P:coenzyme A biosynthetic process"/>
    <property type="evidence" value="ECO:0007669"/>
    <property type="project" value="UniProtKB-UniRule"/>
</dbReference>
<dbReference type="EC" id="4.1.1.36" evidence="3"/>
<dbReference type="Pfam" id="PF04127">
    <property type="entry name" value="DFP"/>
    <property type="match status" value="1"/>
</dbReference>
<keyword evidence="3" id="KW-0511">Multifunctional enzyme</keyword>
<gene>
    <name evidence="3" type="primary">coaBC</name>
    <name evidence="7" type="ORF">P378_12765</name>
</gene>
<dbReference type="AlphaFoldDB" id="A0A2C6MEA5"/>
<keyword evidence="3 4" id="KW-0285">Flavoprotein</keyword>
<comment type="catalytic activity">
    <reaction evidence="3 4">
        <text>N-[(R)-4-phosphopantothenoyl]-L-cysteine + H(+) = (R)-4'-phosphopantetheine + CO2</text>
        <dbReference type="Rhea" id="RHEA:16793"/>
        <dbReference type="ChEBI" id="CHEBI:15378"/>
        <dbReference type="ChEBI" id="CHEBI:16526"/>
        <dbReference type="ChEBI" id="CHEBI:59458"/>
        <dbReference type="ChEBI" id="CHEBI:61723"/>
        <dbReference type="EC" id="4.1.1.36"/>
    </reaction>
</comment>
<evidence type="ECO:0000313" key="7">
    <source>
        <dbReference type="EMBL" id="PHJ37955.1"/>
    </source>
</evidence>
<feature type="domain" description="DNA/pantothenate metabolism flavoprotein C-terminal" evidence="6">
    <location>
        <begin position="184"/>
        <end position="394"/>
    </location>
</feature>
<dbReference type="SUPFAM" id="SSF102645">
    <property type="entry name" value="CoaB-like"/>
    <property type="match status" value="1"/>
</dbReference>
<comment type="cofactor">
    <cofactor evidence="3">
        <name>FMN</name>
        <dbReference type="ChEBI" id="CHEBI:58210"/>
    </cofactor>
    <text evidence="3">Binds 1 FMN per subunit.</text>
</comment>
<comment type="caution">
    <text evidence="7">The sequence shown here is derived from an EMBL/GenBank/DDBJ whole genome shotgun (WGS) entry which is preliminary data.</text>
</comment>
<evidence type="ECO:0000259" key="5">
    <source>
        <dbReference type="Pfam" id="PF02441"/>
    </source>
</evidence>
<sequence length="403" mass="42882">MPAGKKITVGITGGIAVYKAAELVSSLVKAGADVHVAMTSAAREFMTPLTFEVLTGNPVHGELFQAGSEGGVLHIDLAQQAHALVIVPATANIIGKAAGGIADDLVSTLILAASCPVLFCPAMNVVMYQNPIVRQNIRKLKEFGYHFVEPGEGRLACGTTGKGRLADQATLLHSIEKLVTPQDLAGLDVLVTAGPTREPLDPVRYLSNRSSGKMGYALARAAFLRGARVRLVTGPAHLMPPPGVEVQRVETAGEMYEAVLQHFDSVDLVIKAAAVADYRPGEVSPQKIKKQGQAMQIELARNPDILAELGRRKKAHQLLVGFAAETNDLEQNALAKLTGKNLDLLVANDVTLPGAGFDHDTNVVRIFGRDGVVEALPLMDKNRVAQKILDRAAKLLQSRQGAK</sequence>
<reference evidence="7 8" key="1">
    <citation type="submission" date="2013-09" db="EMBL/GenBank/DDBJ databases">
        <title>Biodegradation of hydrocarbons in the deep terrestrial subsurface : characterization of a microbial consortium composed of two Desulfotomaculum species originating from a deep geological formation.</title>
        <authorList>
            <person name="Aullo T."/>
            <person name="Berlendis S."/>
            <person name="Lascourreges J.-F."/>
            <person name="Dessort D."/>
            <person name="Saint-Laurent S."/>
            <person name="Schraauwers B."/>
            <person name="Mas J."/>
            <person name="Magot M."/>
            <person name="Ranchou-Peyruse A."/>
        </authorList>
    </citation>
    <scope>NUCLEOTIDE SEQUENCE [LARGE SCALE GENOMIC DNA]</scope>
    <source>
        <strain evidence="7 8">Bs107</strain>
    </source>
</reference>
<keyword evidence="8" id="KW-1185">Reference proteome</keyword>
<feature type="binding site" evidence="3">
    <location>
        <position position="322"/>
    </location>
    <ligand>
        <name>CTP</name>
        <dbReference type="ChEBI" id="CHEBI:37563"/>
    </ligand>
</feature>
<dbReference type="HAMAP" id="MF_02225">
    <property type="entry name" value="CoaBC"/>
    <property type="match status" value="1"/>
</dbReference>
<dbReference type="GO" id="GO:0071513">
    <property type="term" value="C:phosphopantothenoylcysteine decarboxylase complex"/>
    <property type="evidence" value="ECO:0007669"/>
    <property type="project" value="TreeGrafter"/>
</dbReference>
<dbReference type="GO" id="GO:0010181">
    <property type="term" value="F:FMN binding"/>
    <property type="evidence" value="ECO:0007669"/>
    <property type="project" value="UniProtKB-UniRule"/>
</dbReference>
<dbReference type="GO" id="GO:0004633">
    <property type="term" value="F:phosphopantothenoylcysteine decarboxylase activity"/>
    <property type="evidence" value="ECO:0007669"/>
    <property type="project" value="UniProtKB-UniRule"/>
</dbReference>
<feature type="region of interest" description="Phosphopantothenate--cysteine ligase" evidence="3">
    <location>
        <begin position="189"/>
        <end position="403"/>
    </location>
</feature>
<dbReference type="PANTHER" id="PTHR14359">
    <property type="entry name" value="HOMO-OLIGOMERIC FLAVIN CONTAINING CYS DECARBOXYLASE FAMILY"/>
    <property type="match status" value="1"/>
</dbReference>
<dbReference type="Gene3D" id="3.40.50.10300">
    <property type="entry name" value="CoaB-like"/>
    <property type="match status" value="1"/>
</dbReference>
<dbReference type="Proteomes" id="UP000222564">
    <property type="component" value="Unassembled WGS sequence"/>
</dbReference>
<feature type="active site" description="Proton donor" evidence="3">
    <location>
        <position position="157"/>
    </location>
</feature>
<keyword evidence="3" id="KW-0479">Metal-binding</keyword>
<feature type="region of interest" description="Phosphopantothenoylcysteine decarboxylase" evidence="3">
    <location>
        <begin position="1"/>
        <end position="188"/>
    </location>
</feature>
<keyword evidence="3 4" id="KW-0288">FMN</keyword>
<evidence type="ECO:0000256" key="2">
    <source>
        <dbReference type="ARBA" id="ARBA00023239"/>
    </source>
</evidence>
<dbReference type="NCBIfam" id="TIGR00521">
    <property type="entry name" value="coaBC_dfp"/>
    <property type="match status" value="1"/>
</dbReference>
<dbReference type="Pfam" id="PF02441">
    <property type="entry name" value="Flavoprotein"/>
    <property type="match status" value="1"/>
</dbReference>
<dbReference type="GO" id="GO:0046872">
    <property type="term" value="F:metal ion binding"/>
    <property type="evidence" value="ECO:0007669"/>
    <property type="project" value="UniProtKB-KW"/>
</dbReference>
<proteinExistence type="inferred from homology"/>
<keyword evidence="3 4" id="KW-0436">Ligase</keyword>
<feature type="binding site" evidence="3">
    <location>
        <position position="336"/>
    </location>
    <ligand>
        <name>CTP</name>
        <dbReference type="ChEBI" id="CHEBI:37563"/>
    </ligand>
</feature>